<feature type="compositionally biased region" description="Low complexity" evidence="3">
    <location>
        <begin position="671"/>
        <end position="703"/>
    </location>
</feature>
<dbReference type="EMBL" id="JANIIK010000043">
    <property type="protein sequence ID" value="KAJ3605177.1"/>
    <property type="molecule type" value="Genomic_DNA"/>
</dbReference>
<keyword evidence="2" id="KW-0040">ANK repeat</keyword>
<sequence>MATDFSRDSVLGFIRSRGGTVKNSELLSHFRPFLRDHDDQLRNREHFKHFVNAVASVKQEAGVSHVVLRRIFRSPGAGHPSAEGYSTKTPGGGKTGDRPAGAAHRNPGETVRPPASSIHPERADLSKATESTLPPNVLPSAGIILNNNDEETNFNLQKKPLLSSIHDVLQRAASRPLLAHGREEPVPYRTQVAAPPGNPAPQHPPGRPDTRSHTPVLDLSVEHHPASAGVLRGVETRPLHDVAQSHQREVSSSQLHHNTGFKGGARGARHRKSYKSAVSQEEEDDDDEEQMTKGAGGEIPLSRPQDSRRTIPSVPTLTFTPSLPPPLQPSSASPKSPPLTSFSTMPSVPTLTPSPPPPLQPSSASPKSSPLASSSTMPSVPTLTPSLPPPLQPSSASPKSSPLASSSTMPSVPTLTPSLPPPLRPSSASPKCPPLASSSTMPSVPTLTPSLPPPLQPSSASPKSSPLASSSTMPSVPTLTPSLPPLLRPSSASPKRPPLASSSTTIPSLPTLTPSLPPPLRPSSASPKCPPLASSSTTIPSLPTLTPSLPPPLRPSSPSPNIPPLASSFTTIPSVPTLTPSLRPPLLASSLPPCLPSLAASSLSTSPPPPPQSSMKFTGSPGSRLDPVPTIRIQDIRQPVSPGQVSGGGGGGDEWSPRRSPASSRHNPGRSLGAGLSSSHDSLLLLPSSSSSCSDWLSPSSSSGTPYGAEWSSSNEELLDGVNGRARNT</sequence>
<proteinExistence type="predicted"/>
<dbReference type="PANTHER" id="PTHR14491">
    <property type="entry name" value="SOSONDOWAH, ISOFORM G"/>
    <property type="match status" value="1"/>
</dbReference>
<dbReference type="OrthoDB" id="60433at2759"/>
<protein>
    <recommendedName>
        <fullName evidence="4">SOWAHA-C winged helix-turn-helix domain-containing protein</fullName>
    </recommendedName>
</protein>
<dbReference type="Pfam" id="PF25877">
    <property type="entry name" value="WHD_SOWAH"/>
    <property type="match status" value="1"/>
</dbReference>
<feature type="compositionally biased region" description="Low complexity" evidence="3">
    <location>
        <begin position="361"/>
        <end position="385"/>
    </location>
</feature>
<reference evidence="5" key="1">
    <citation type="submission" date="2022-07" db="EMBL/GenBank/DDBJ databases">
        <title>Chromosome-level genome of Muraenolepis orangiensis.</title>
        <authorList>
            <person name="Kim J."/>
        </authorList>
    </citation>
    <scope>NUCLEOTIDE SEQUENCE</scope>
    <source>
        <strain evidence="5">KU_S4_2022</strain>
        <tissue evidence="5">Muscle</tissue>
    </source>
</reference>
<feature type="compositionally biased region" description="Acidic residues" evidence="3">
    <location>
        <begin position="280"/>
        <end position="289"/>
    </location>
</feature>
<dbReference type="InterPro" id="IPR058889">
    <property type="entry name" value="WHD_SOWAHA-C"/>
</dbReference>
<feature type="domain" description="SOWAHA-C winged helix-turn-helix" evidence="4">
    <location>
        <begin position="4"/>
        <end position="74"/>
    </location>
</feature>
<feature type="compositionally biased region" description="Pro residues" evidence="3">
    <location>
        <begin position="548"/>
        <end position="563"/>
    </location>
</feature>
<keyword evidence="1" id="KW-0677">Repeat</keyword>
<evidence type="ECO:0000313" key="6">
    <source>
        <dbReference type="Proteomes" id="UP001148018"/>
    </source>
</evidence>
<feature type="compositionally biased region" description="Low complexity" evidence="3">
    <location>
        <begin position="329"/>
        <end position="351"/>
    </location>
</feature>
<feature type="compositionally biased region" description="Low complexity" evidence="3">
    <location>
        <begin position="522"/>
        <end position="547"/>
    </location>
</feature>
<feature type="compositionally biased region" description="Low complexity" evidence="3">
    <location>
        <begin position="393"/>
        <end position="417"/>
    </location>
</feature>
<evidence type="ECO:0000256" key="1">
    <source>
        <dbReference type="ARBA" id="ARBA00022737"/>
    </source>
</evidence>
<dbReference type="Proteomes" id="UP001148018">
    <property type="component" value="Unassembled WGS sequence"/>
</dbReference>
<dbReference type="AlphaFoldDB" id="A0A9Q0EIK9"/>
<feature type="compositionally biased region" description="Low complexity" evidence="3">
    <location>
        <begin position="437"/>
        <end position="449"/>
    </location>
</feature>
<feature type="compositionally biased region" description="Low complexity" evidence="3">
    <location>
        <begin position="312"/>
        <end position="321"/>
    </location>
</feature>
<comment type="caution">
    <text evidence="5">The sequence shown here is derived from an EMBL/GenBank/DDBJ whole genome shotgun (WGS) entry which is preliminary data.</text>
</comment>
<dbReference type="PANTHER" id="PTHR14491:SF7">
    <property type="entry name" value="SOSONDOWAH, ISOFORM G"/>
    <property type="match status" value="1"/>
</dbReference>
<gene>
    <name evidence="5" type="ORF">NHX12_027227</name>
</gene>
<feature type="compositionally biased region" description="Low complexity" evidence="3">
    <location>
        <begin position="488"/>
        <end position="514"/>
    </location>
</feature>
<accession>A0A9Q0EIK9</accession>
<evidence type="ECO:0000256" key="2">
    <source>
        <dbReference type="ARBA" id="ARBA00023043"/>
    </source>
</evidence>
<evidence type="ECO:0000256" key="3">
    <source>
        <dbReference type="SAM" id="MobiDB-lite"/>
    </source>
</evidence>
<feature type="region of interest" description="Disordered" evidence="3">
    <location>
        <begin position="240"/>
        <end position="729"/>
    </location>
</feature>
<name>A0A9Q0EIK9_9TELE</name>
<feature type="compositionally biased region" description="Pro residues" evidence="3">
    <location>
        <begin position="196"/>
        <end position="205"/>
    </location>
</feature>
<feature type="compositionally biased region" description="Low complexity" evidence="3">
    <location>
        <begin position="564"/>
        <end position="605"/>
    </location>
</feature>
<evidence type="ECO:0000313" key="5">
    <source>
        <dbReference type="EMBL" id="KAJ3605177.1"/>
    </source>
</evidence>
<organism evidence="5 6">
    <name type="scientific">Muraenolepis orangiensis</name>
    <name type="common">Patagonian moray cod</name>
    <dbReference type="NCBI Taxonomy" id="630683"/>
    <lineage>
        <taxon>Eukaryota</taxon>
        <taxon>Metazoa</taxon>
        <taxon>Chordata</taxon>
        <taxon>Craniata</taxon>
        <taxon>Vertebrata</taxon>
        <taxon>Euteleostomi</taxon>
        <taxon>Actinopterygii</taxon>
        <taxon>Neopterygii</taxon>
        <taxon>Teleostei</taxon>
        <taxon>Neoteleostei</taxon>
        <taxon>Acanthomorphata</taxon>
        <taxon>Zeiogadaria</taxon>
        <taxon>Gadariae</taxon>
        <taxon>Gadiformes</taxon>
        <taxon>Muraenolepidoidei</taxon>
        <taxon>Muraenolepididae</taxon>
        <taxon>Muraenolepis</taxon>
    </lineage>
</organism>
<keyword evidence="6" id="KW-1185">Reference proteome</keyword>
<evidence type="ECO:0000259" key="4">
    <source>
        <dbReference type="Pfam" id="PF25877"/>
    </source>
</evidence>
<feature type="compositionally biased region" description="Low complexity" evidence="3">
    <location>
        <begin position="457"/>
        <end position="481"/>
    </location>
</feature>
<feature type="region of interest" description="Disordered" evidence="3">
    <location>
        <begin position="189"/>
        <end position="214"/>
    </location>
</feature>
<feature type="region of interest" description="Disordered" evidence="3">
    <location>
        <begin position="74"/>
        <end position="134"/>
    </location>
</feature>